<evidence type="ECO:0000256" key="1">
    <source>
        <dbReference type="ARBA" id="ARBA00022737"/>
    </source>
</evidence>
<dbReference type="OrthoDB" id="410679at2759"/>
<evidence type="ECO:0000313" key="6">
    <source>
        <dbReference type="EMBL" id="VFU00998.1"/>
    </source>
</evidence>
<evidence type="ECO:0000256" key="2">
    <source>
        <dbReference type="ARBA" id="ARBA00022803"/>
    </source>
</evidence>
<evidence type="ECO:0000313" key="5">
    <source>
        <dbReference type="EMBL" id="KAF0683592.1"/>
    </source>
</evidence>
<dbReference type="Gene3D" id="1.25.40.10">
    <property type="entry name" value="Tetratricopeptide repeat domain"/>
    <property type="match status" value="2"/>
</dbReference>
<keyword evidence="4" id="KW-0812">Transmembrane</keyword>
<keyword evidence="2 3" id="KW-0802">TPR repeat</keyword>
<dbReference type="EMBL" id="VJMH01007388">
    <property type="protein sequence ID" value="KAF0683592.1"/>
    <property type="molecule type" value="Genomic_DNA"/>
</dbReference>
<evidence type="ECO:0000256" key="4">
    <source>
        <dbReference type="SAM" id="Phobius"/>
    </source>
</evidence>
<evidence type="ECO:0000313" key="7">
    <source>
        <dbReference type="Proteomes" id="UP000332933"/>
    </source>
</evidence>
<keyword evidence="4" id="KW-1133">Transmembrane helix</keyword>
<organism evidence="6 7">
    <name type="scientific">Aphanomyces stellatus</name>
    <dbReference type="NCBI Taxonomy" id="120398"/>
    <lineage>
        <taxon>Eukaryota</taxon>
        <taxon>Sar</taxon>
        <taxon>Stramenopiles</taxon>
        <taxon>Oomycota</taxon>
        <taxon>Saprolegniomycetes</taxon>
        <taxon>Saprolegniales</taxon>
        <taxon>Verrucalvaceae</taxon>
        <taxon>Aphanomyces</taxon>
    </lineage>
</organism>
<dbReference type="PANTHER" id="PTHR45641">
    <property type="entry name" value="TETRATRICOPEPTIDE REPEAT PROTEIN (AFU_ORTHOLOGUE AFUA_6G03870)"/>
    <property type="match status" value="1"/>
</dbReference>
<dbReference type="Pfam" id="PF13424">
    <property type="entry name" value="TPR_12"/>
    <property type="match status" value="1"/>
</dbReference>
<keyword evidence="4" id="KW-0472">Membrane</keyword>
<dbReference type="InterPro" id="IPR019734">
    <property type="entry name" value="TPR_rpt"/>
</dbReference>
<dbReference type="InterPro" id="IPR011990">
    <property type="entry name" value="TPR-like_helical_dom_sf"/>
</dbReference>
<gene>
    <name evidence="6" type="primary">Aste57867_24358</name>
    <name evidence="5" type="ORF">As57867_024282</name>
    <name evidence="6" type="ORF">ASTE57867_24358</name>
</gene>
<accession>A0A485LRB2</accession>
<dbReference type="PROSITE" id="PS50005">
    <property type="entry name" value="TPR"/>
    <property type="match status" value="1"/>
</dbReference>
<keyword evidence="7" id="KW-1185">Reference proteome</keyword>
<dbReference type="EMBL" id="CAADRA010007414">
    <property type="protein sequence ID" value="VFU00998.1"/>
    <property type="molecule type" value="Genomic_DNA"/>
</dbReference>
<keyword evidence="1" id="KW-0677">Repeat</keyword>
<name>A0A485LRB2_9STRA</name>
<dbReference type="Proteomes" id="UP000332933">
    <property type="component" value="Unassembled WGS sequence"/>
</dbReference>
<feature type="repeat" description="TPR" evidence="3">
    <location>
        <begin position="261"/>
        <end position="294"/>
    </location>
</feature>
<evidence type="ECO:0000256" key="3">
    <source>
        <dbReference type="PROSITE-ProRule" id="PRU00339"/>
    </source>
</evidence>
<reference evidence="6 7" key="1">
    <citation type="submission" date="2019-03" db="EMBL/GenBank/DDBJ databases">
        <authorList>
            <person name="Gaulin E."/>
            <person name="Dumas B."/>
        </authorList>
    </citation>
    <scope>NUCLEOTIDE SEQUENCE [LARGE SCALE GENOMIC DNA]</scope>
    <source>
        <strain evidence="6">CBS 568.67</strain>
    </source>
</reference>
<protein>
    <submittedName>
        <fullName evidence="6">Aste57867_24358 protein</fullName>
    </submittedName>
</protein>
<dbReference type="AlphaFoldDB" id="A0A485LRB2"/>
<reference evidence="5" key="2">
    <citation type="submission" date="2019-06" db="EMBL/GenBank/DDBJ databases">
        <title>Genomics analysis of Aphanomyces spp. identifies a new class of oomycete effector associated with host adaptation.</title>
        <authorList>
            <person name="Gaulin E."/>
        </authorList>
    </citation>
    <scope>NUCLEOTIDE SEQUENCE</scope>
    <source>
        <strain evidence="5">CBS 578.67</strain>
    </source>
</reference>
<dbReference type="PANTHER" id="PTHR45641:SF19">
    <property type="entry name" value="NEPHROCYSTIN-3"/>
    <property type="match status" value="1"/>
</dbReference>
<proteinExistence type="predicted"/>
<feature type="transmembrane region" description="Helical" evidence="4">
    <location>
        <begin position="704"/>
        <end position="728"/>
    </location>
</feature>
<sequence length="734" mass="83845">MTTSPPLGLTLGFFHRFMERHGGRQAFLGLSTADVCETFVKPYTRGTQLSLVEHVHRDPQDGPTYVKPAAWFVSHAWSYLFLDVVDALDAFFNGLGIPSTDDVPVWFCTFNNNQHEVTSHMRDFQYWVDAFKTALTSIGRVVMVLCPWNNPTTLTRTWCVFELYVAIVTKARFEVAMGTAQKQAFLRDIHDANAFKQMLGTIKSENSQTAIATDRHNILDTLAEANVSFSDLDRMLFDVLEDWMIRTVQDQIKSTELAVKAQWMAVLGEIWFKGNAFDKAQQAFEDAVQIHRQELASNDPEMWRYVANAAYSAGRRDKSRDVWEPMFQQALDNQLALLGNDHADTLNTMLLWGQCNCNHGNFEAGVPLLKSFFDIHSRVVGSNHPKTLEVMNSIGRAHLNQNQLQDAEFWFTHCYDRKRQALGDEHPDTVESELNLGVCFIKQGKYTSATATLLSVYKKRCRLLGPTHESTFNCYNTIGQLHALQGHYAQAEFVLVECVDTAKRLQLRPHRLFLSLCRLGMYFASKGDIDKANKYLGQAHDGFIQTYNPAHFEAQRALYWRCLVLMTSDGWHSLAQIAAYEDHLRLANCFNETWSRFPCHGCYQPIQGQYFTCTKCPKFAWCFCGSCVASSKRTAFCDHGLAEFMALKPPARLLQEKKLEILAQDLHTNRKEYQNAYEAYQAYCIAFQVPEVERLKSMGCSKSLWLYLWWLFAGPCVVLCAVAAVVWVQWEEVN</sequence>
<dbReference type="SUPFAM" id="SSF48452">
    <property type="entry name" value="TPR-like"/>
    <property type="match status" value="3"/>
</dbReference>